<dbReference type="Pfam" id="PF10668">
    <property type="entry name" value="Phage_terminase"/>
    <property type="match status" value="1"/>
</dbReference>
<dbReference type="InterPro" id="IPR018925">
    <property type="entry name" value="XtmA-like_N"/>
</dbReference>
<accession>A0A7X9HS85</accession>
<dbReference type="EMBL" id="JAAZNV010000002">
    <property type="protein sequence ID" value="NMB91221.1"/>
    <property type="molecule type" value="Genomic_DNA"/>
</dbReference>
<feature type="domain" description="PBSX phage terminase small subunit-like N-terminal" evidence="1">
    <location>
        <begin position="19"/>
        <end position="68"/>
    </location>
</feature>
<comment type="caution">
    <text evidence="2">The sequence shown here is derived from an EMBL/GenBank/DDBJ whole genome shotgun (WGS) entry which is preliminary data.</text>
</comment>
<name>A0A7X9HS85_UNCKA</name>
<evidence type="ECO:0000313" key="2">
    <source>
        <dbReference type="EMBL" id="NMB91221.1"/>
    </source>
</evidence>
<dbReference type="AlphaFoldDB" id="A0A7X9HS85"/>
<evidence type="ECO:0000313" key="3">
    <source>
        <dbReference type="Proteomes" id="UP000590542"/>
    </source>
</evidence>
<proteinExistence type="predicted"/>
<reference evidence="2 3" key="1">
    <citation type="journal article" date="2020" name="Biotechnol. Biofuels">
        <title>New insights from the biogas microbiome by comprehensive genome-resolved metagenomics of nearly 1600 species originating from multiple anaerobic digesters.</title>
        <authorList>
            <person name="Campanaro S."/>
            <person name="Treu L."/>
            <person name="Rodriguez-R L.M."/>
            <person name="Kovalovszki A."/>
            <person name="Ziels R.M."/>
            <person name="Maus I."/>
            <person name="Zhu X."/>
            <person name="Kougias P.G."/>
            <person name="Basile A."/>
            <person name="Luo G."/>
            <person name="Schluter A."/>
            <person name="Konstantinidis K.T."/>
            <person name="Angelidaki I."/>
        </authorList>
    </citation>
    <scope>NUCLEOTIDE SEQUENCE [LARGE SCALE GENOMIC DNA]</scope>
    <source>
        <strain evidence="2">AS27yjCOA_202</strain>
    </source>
</reference>
<organism evidence="2 3">
    <name type="scientific">candidate division WWE3 bacterium</name>
    <dbReference type="NCBI Taxonomy" id="2053526"/>
    <lineage>
        <taxon>Bacteria</taxon>
        <taxon>Katanobacteria</taxon>
    </lineage>
</organism>
<dbReference type="Proteomes" id="UP000590542">
    <property type="component" value="Unassembled WGS sequence"/>
</dbReference>
<protein>
    <recommendedName>
        <fullName evidence="1">PBSX phage terminase small subunit-like N-terminal domain-containing protein</fullName>
    </recommendedName>
</protein>
<evidence type="ECO:0000259" key="1">
    <source>
        <dbReference type="Pfam" id="PF10668"/>
    </source>
</evidence>
<sequence length="90" mass="10567">MDEEQIHLDAFELYFKLRQEGNGKTKSVAGVASEYNRSESIIFEWKKKLHWDDREAVRSAEINAEVQKKTNSTIIDNKSKYLFYPPIRAD</sequence>
<gene>
    <name evidence="2" type="ORF">GYA37_00025</name>
</gene>